<proteinExistence type="predicted"/>
<evidence type="ECO:0000313" key="2">
    <source>
        <dbReference type="Proteomes" id="UP001218188"/>
    </source>
</evidence>
<dbReference type="AlphaFoldDB" id="A0AAD6WQK9"/>
<dbReference type="Proteomes" id="UP001218188">
    <property type="component" value="Unassembled WGS sequence"/>
</dbReference>
<dbReference type="EMBL" id="JARJCM010000229">
    <property type="protein sequence ID" value="KAJ7021532.1"/>
    <property type="molecule type" value="Genomic_DNA"/>
</dbReference>
<name>A0AAD6WQK9_9AGAR</name>
<organism evidence="1 2">
    <name type="scientific">Mycena alexandri</name>
    <dbReference type="NCBI Taxonomy" id="1745969"/>
    <lineage>
        <taxon>Eukaryota</taxon>
        <taxon>Fungi</taxon>
        <taxon>Dikarya</taxon>
        <taxon>Basidiomycota</taxon>
        <taxon>Agaricomycotina</taxon>
        <taxon>Agaricomycetes</taxon>
        <taxon>Agaricomycetidae</taxon>
        <taxon>Agaricales</taxon>
        <taxon>Marasmiineae</taxon>
        <taxon>Mycenaceae</taxon>
        <taxon>Mycena</taxon>
    </lineage>
</organism>
<reference evidence="1" key="1">
    <citation type="submission" date="2023-03" db="EMBL/GenBank/DDBJ databases">
        <title>Massive genome expansion in bonnet fungi (Mycena s.s.) driven by repeated elements and novel gene families across ecological guilds.</title>
        <authorList>
            <consortium name="Lawrence Berkeley National Laboratory"/>
            <person name="Harder C.B."/>
            <person name="Miyauchi S."/>
            <person name="Viragh M."/>
            <person name="Kuo A."/>
            <person name="Thoen E."/>
            <person name="Andreopoulos B."/>
            <person name="Lu D."/>
            <person name="Skrede I."/>
            <person name="Drula E."/>
            <person name="Henrissat B."/>
            <person name="Morin E."/>
            <person name="Kohler A."/>
            <person name="Barry K."/>
            <person name="LaButti K."/>
            <person name="Morin E."/>
            <person name="Salamov A."/>
            <person name="Lipzen A."/>
            <person name="Mereny Z."/>
            <person name="Hegedus B."/>
            <person name="Baldrian P."/>
            <person name="Stursova M."/>
            <person name="Weitz H."/>
            <person name="Taylor A."/>
            <person name="Grigoriev I.V."/>
            <person name="Nagy L.G."/>
            <person name="Martin F."/>
            <person name="Kauserud H."/>
        </authorList>
    </citation>
    <scope>NUCLEOTIDE SEQUENCE</scope>
    <source>
        <strain evidence="1">CBHHK200</strain>
    </source>
</reference>
<keyword evidence="2" id="KW-1185">Reference proteome</keyword>
<accession>A0AAD6WQK9</accession>
<gene>
    <name evidence="1" type="ORF">C8F04DRAFT_1195391</name>
</gene>
<sequence length="128" mass="13999">MTEKTCGSVDLRMWNHETFAKSPPLLSAGGAALVGYGSSLVGWGRGIGLRGALGFTGWDLRVGMCTARMEYGGLMRWSIATVLRVWRRTVTAFRFEVLSPVKWSASDRLTESGEGLRLEVVYQALGVL</sequence>
<comment type="caution">
    <text evidence="1">The sequence shown here is derived from an EMBL/GenBank/DDBJ whole genome shotgun (WGS) entry which is preliminary data.</text>
</comment>
<evidence type="ECO:0000313" key="1">
    <source>
        <dbReference type="EMBL" id="KAJ7021532.1"/>
    </source>
</evidence>
<protein>
    <submittedName>
        <fullName evidence="1">Uncharacterized protein</fullName>
    </submittedName>
</protein>